<gene>
    <name evidence="1" type="ORF">GFB47_02880</name>
</gene>
<evidence type="ECO:0000313" key="2">
    <source>
        <dbReference type="Proteomes" id="UP000348942"/>
    </source>
</evidence>
<dbReference type="AlphaFoldDB" id="A0A5Q0TEV7"/>
<evidence type="ECO:0000313" key="1">
    <source>
        <dbReference type="EMBL" id="QGA64455.1"/>
    </source>
</evidence>
<reference evidence="1 2" key="1">
    <citation type="submission" date="2019-10" db="EMBL/GenBank/DDBJ databases">
        <title>Vibrio sp. nov., isolated from Coralline algae surface.</title>
        <authorList>
            <person name="Geng Y."/>
            <person name="Zhang X."/>
        </authorList>
    </citation>
    <scope>NUCLEOTIDE SEQUENCE [LARGE SCALE GENOMIC DNA]</scope>
    <source>
        <strain evidence="1 2">SM1977</strain>
    </source>
</reference>
<organism evidence="1 2">
    <name type="scientific">Vibrio algicola</name>
    <dbReference type="NCBI Taxonomy" id="2662262"/>
    <lineage>
        <taxon>Bacteria</taxon>
        <taxon>Pseudomonadati</taxon>
        <taxon>Pseudomonadota</taxon>
        <taxon>Gammaproteobacteria</taxon>
        <taxon>Vibrionales</taxon>
        <taxon>Vibrionaceae</taxon>
        <taxon>Vibrio</taxon>
    </lineage>
</organism>
<dbReference type="RefSeq" id="WP_153446413.1">
    <property type="nucleotide sequence ID" value="NZ_CP045699.1"/>
</dbReference>
<protein>
    <submittedName>
        <fullName evidence="1">DUF3301 domain-containing protein</fullName>
    </submittedName>
</protein>
<accession>A0A5Q0TEV7</accession>
<dbReference type="Proteomes" id="UP000348942">
    <property type="component" value="Chromosome 1"/>
</dbReference>
<dbReference type="EMBL" id="CP045699">
    <property type="protein sequence ID" value="QGA64455.1"/>
    <property type="molecule type" value="Genomic_DNA"/>
</dbReference>
<keyword evidence="2" id="KW-1185">Reference proteome</keyword>
<dbReference type="InterPro" id="IPR021732">
    <property type="entry name" value="DUF3301"/>
</dbReference>
<sequence>MITDLLMILLVMFIALLFWQQRRQSELAHQAILRHCEQLDLQVLSTSLLRYKIKLPDGRWRFHSQYQFEFSSRGDDCYQGTMIMIGFKATHFRLPPYRMVDNYDY</sequence>
<proteinExistence type="predicted"/>
<name>A0A5Q0TEV7_9VIBR</name>
<dbReference type="Pfam" id="PF11743">
    <property type="entry name" value="DUF3301"/>
    <property type="match status" value="1"/>
</dbReference>